<evidence type="ECO:0000313" key="2">
    <source>
        <dbReference type="Proteomes" id="UP001320843"/>
    </source>
</evidence>
<dbReference type="Proteomes" id="UP001320843">
    <property type="component" value="Unassembled WGS sequence"/>
</dbReference>
<dbReference type="EMBL" id="JANFWR010000010">
    <property type="protein sequence ID" value="MCW0399328.1"/>
    <property type="molecule type" value="Genomic_DNA"/>
</dbReference>
<reference evidence="1 2" key="1">
    <citation type="submission" date="2022-06" db="EMBL/GenBank/DDBJ databases">
        <title>Dynamics of rice microbiomes reveals core vertical transmitted seed endophytes.</title>
        <authorList>
            <person name="Liao K."/>
            <person name="Zhang X."/>
        </authorList>
    </citation>
    <scope>NUCLEOTIDE SEQUENCE [LARGE SCALE GENOMIC DNA]</scope>
    <source>
        <strain evidence="1 2">YT10-10-1</strain>
    </source>
</reference>
<gene>
    <name evidence="1" type="ORF">NB700_001884</name>
</gene>
<organism evidence="1 2">
    <name type="scientific">Xanthomonas sacchari</name>
    <dbReference type="NCBI Taxonomy" id="56458"/>
    <lineage>
        <taxon>Bacteria</taxon>
        <taxon>Pseudomonadati</taxon>
        <taxon>Pseudomonadota</taxon>
        <taxon>Gammaproteobacteria</taxon>
        <taxon>Lysobacterales</taxon>
        <taxon>Lysobacteraceae</taxon>
        <taxon>Xanthomonas</taxon>
    </lineage>
</organism>
<name>A0ABT3DUZ5_9XANT</name>
<protein>
    <submittedName>
        <fullName evidence="1">Uncharacterized protein</fullName>
    </submittedName>
</protein>
<dbReference type="RefSeq" id="WP_267122740.1">
    <property type="nucleotide sequence ID" value="NZ_JANFWR010000010.1"/>
</dbReference>
<sequence>MPNLNSYPNRPLSELLATLPVNDRAPFLDSLVRAAKMPDLVAQFDRLTGSNLSHRGTPIERLVDVASGRVDAELRLFCEFILDVMWRRLPTDVRQAAAPSGVCP</sequence>
<proteinExistence type="predicted"/>
<evidence type="ECO:0000313" key="1">
    <source>
        <dbReference type="EMBL" id="MCW0399328.1"/>
    </source>
</evidence>
<accession>A0ABT3DUZ5</accession>
<comment type="caution">
    <text evidence="1">The sequence shown here is derived from an EMBL/GenBank/DDBJ whole genome shotgun (WGS) entry which is preliminary data.</text>
</comment>
<keyword evidence="2" id="KW-1185">Reference proteome</keyword>